<feature type="coiled-coil region" evidence="1">
    <location>
        <begin position="313"/>
        <end position="343"/>
    </location>
</feature>
<sequence length="355" mass="40172">MKLTLFLLTMIWSFDAFSKVYYSKQIKDTDLGKAFSTQSHQVGDHCLVGHISYHKDLSGSLDYFQRVNSSNIRRRTFGEVHGGVNLFIVAGSVSTSMTHRNATDNKTMTSQLHLKLDEGYSTLEQRSVKNGKDLSQCGTHFIYQVNYGRDIFINTRLHFRTEEDFKRFVIKIKIRLLFFKKTFTKIREIEKYAENAVFSVDVNSNGPLPAELQAKLNAKPTHCSGKNISPCLETLASLVDYSFDANGLVKDLAQLEKVPRSFVVAGFQDSGHYGAQDWQAIQQNYLYEQTWHAVEAHFGDAVRTLQRAEAFLAVASESEKPQLEAQKAAAEQALLDATQLRETCFASPWLSQCQL</sequence>
<name>A0A0C1Q237_9GAMM</name>
<gene>
    <name evidence="2" type="ORF">JF50_22125</name>
</gene>
<dbReference type="OrthoDB" id="6281373at2"/>
<organism evidence="2 3">
    <name type="scientific">Pseudoalteromonas luteoviolacea</name>
    <dbReference type="NCBI Taxonomy" id="43657"/>
    <lineage>
        <taxon>Bacteria</taxon>
        <taxon>Pseudomonadati</taxon>
        <taxon>Pseudomonadota</taxon>
        <taxon>Gammaproteobacteria</taxon>
        <taxon>Alteromonadales</taxon>
        <taxon>Pseudoalteromonadaceae</taxon>
        <taxon>Pseudoalteromonas</taxon>
    </lineage>
</organism>
<reference evidence="2 3" key="1">
    <citation type="submission" date="2014-12" db="EMBL/GenBank/DDBJ databases">
        <title>Draft Genome Sequence of Pseudoalteromonas luteoviolacea HI1.</title>
        <authorList>
            <person name="Asahina A.Y."/>
            <person name="Hadfield M.G."/>
        </authorList>
    </citation>
    <scope>NUCLEOTIDE SEQUENCE [LARGE SCALE GENOMIC DNA]</scope>
    <source>
        <strain evidence="2 3">HI1</strain>
    </source>
</reference>
<evidence type="ECO:0000313" key="2">
    <source>
        <dbReference type="EMBL" id="KID54616.1"/>
    </source>
</evidence>
<accession>A0A0C1Q237</accession>
<comment type="caution">
    <text evidence="2">The sequence shown here is derived from an EMBL/GenBank/DDBJ whole genome shotgun (WGS) entry which is preliminary data.</text>
</comment>
<dbReference type="Proteomes" id="UP000031327">
    <property type="component" value="Unassembled WGS sequence"/>
</dbReference>
<dbReference type="AlphaFoldDB" id="A0A0C1Q237"/>
<evidence type="ECO:0000256" key="1">
    <source>
        <dbReference type="SAM" id="Coils"/>
    </source>
</evidence>
<evidence type="ECO:0000313" key="3">
    <source>
        <dbReference type="Proteomes" id="UP000031327"/>
    </source>
</evidence>
<dbReference type="RefSeq" id="WP_039611518.1">
    <property type="nucleotide sequence ID" value="NZ_JWIC01000010.1"/>
</dbReference>
<protein>
    <submittedName>
        <fullName evidence="2">Uncharacterized protein</fullName>
    </submittedName>
</protein>
<keyword evidence="1" id="KW-0175">Coiled coil</keyword>
<dbReference type="EMBL" id="JWIC01000010">
    <property type="protein sequence ID" value="KID54616.1"/>
    <property type="molecule type" value="Genomic_DNA"/>
</dbReference>
<proteinExistence type="predicted"/>